<proteinExistence type="predicted"/>
<comment type="caution">
    <text evidence="1">The sequence shown here is derived from an EMBL/GenBank/DDBJ whole genome shotgun (WGS) entry which is preliminary data.</text>
</comment>
<evidence type="ECO:0000313" key="2">
    <source>
        <dbReference type="Proteomes" id="UP001476798"/>
    </source>
</evidence>
<gene>
    <name evidence="1" type="ORF">GOODEAATRI_016905</name>
</gene>
<keyword evidence="2" id="KW-1185">Reference proteome</keyword>
<evidence type="ECO:0000313" key="1">
    <source>
        <dbReference type="EMBL" id="MEQ2168640.1"/>
    </source>
</evidence>
<sequence length="110" mass="12282">MEFLREMPENSHLLCEPYLLLKCVFLGPSLDNSPSSDSERTYLWSPSKDPPHSFLSVAPRTTPCLSTLLHQLLDETIVTHRAFLDLPTSASTDAHASLVHKSNLGLQRLP</sequence>
<accession>A0ABV0NB45</accession>
<dbReference type="Proteomes" id="UP001476798">
    <property type="component" value="Unassembled WGS sequence"/>
</dbReference>
<name>A0ABV0NB45_9TELE</name>
<reference evidence="1 2" key="1">
    <citation type="submission" date="2021-06" db="EMBL/GenBank/DDBJ databases">
        <authorList>
            <person name="Palmer J.M."/>
        </authorList>
    </citation>
    <scope>NUCLEOTIDE SEQUENCE [LARGE SCALE GENOMIC DNA]</scope>
    <source>
        <strain evidence="1 2">GA_2019</strain>
        <tissue evidence="1">Muscle</tissue>
    </source>
</reference>
<protein>
    <submittedName>
        <fullName evidence="1">Uncharacterized protein</fullName>
    </submittedName>
</protein>
<organism evidence="1 2">
    <name type="scientific">Goodea atripinnis</name>
    <dbReference type="NCBI Taxonomy" id="208336"/>
    <lineage>
        <taxon>Eukaryota</taxon>
        <taxon>Metazoa</taxon>
        <taxon>Chordata</taxon>
        <taxon>Craniata</taxon>
        <taxon>Vertebrata</taxon>
        <taxon>Euteleostomi</taxon>
        <taxon>Actinopterygii</taxon>
        <taxon>Neopterygii</taxon>
        <taxon>Teleostei</taxon>
        <taxon>Neoteleostei</taxon>
        <taxon>Acanthomorphata</taxon>
        <taxon>Ovalentaria</taxon>
        <taxon>Atherinomorphae</taxon>
        <taxon>Cyprinodontiformes</taxon>
        <taxon>Goodeidae</taxon>
        <taxon>Goodea</taxon>
    </lineage>
</organism>
<dbReference type="EMBL" id="JAHRIO010031320">
    <property type="protein sequence ID" value="MEQ2168640.1"/>
    <property type="molecule type" value="Genomic_DNA"/>
</dbReference>